<gene>
    <name evidence="1" type="ORF">L917_15134</name>
</gene>
<dbReference type="AlphaFoldDB" id="W2KLR0"/>
<sequence>MPDSPVITAPFPDGTHPRYYTEHLFRINTFVNRRAQHDCLSTTQRRSSSIQVQWLQLHLKCLMCSLLSTGTPPPLVRAVAFS</sequence>
<evidence type="ECO:0000313" key="1">
    <source>
        <dbReference type="EMBL" id="ETL85270.1"/>
    </source>
</evidence>
<organism evidence="1">
    <name type="scientific">Phytophthora nicotianae</name>
    <name type="common">Potato buckeye rot agent</name>
    <name type="synonym">Phytophthora parasitica</name>
    <dbReference type="NCBI Taxonomy" id="4792"/>
    <lineage>
        <taxon>Eukaryota</taxon>
        <taxon>Sar</taxon>
        <taxon>Stramenopiles</taxon>
        <taxon>Oomycota</taxon>
        <taxon>Peronosporomycetes</taxon>
        <taxon>Peronosporales</taxon>
        <taxon>Peronosporaceae</taxon>
        <taxon>Phytophthora</taxon>
    </lineage>
</organism>
<accession>W2KLR0</accession>
<dbReference type="Proteomes" id="UP000054423">
    <property type="component" value="Unassembled WGS sequence"/>
</dbReference>
<protein>
    <submittedName>
        <fullName evidence="1">Uncharacterized protein</fullName>
    </submittedName>
</protein>
<name>W2KLR0_PHYNI</name>
<dbReference type="EMBL" id="KI681628">
    <property type="protein sequence ID" value="ETL85270.1"/>
    <property type="molecule type" value="Genomic_DNA"/>
</dbReference>
<reference evidence="1" key="1">
    <citation type="submission" date="2013-11" db="EMBL/GenBank/DDBJ databases">
        <title>The Genome Sequence of Phytophthora parasitica CHvinca01.</title>
        <authorList>
            <consortium name="The Broad Institute Genomics Platform"/>
            <person name="Russ C."/>
            <person name="Tyler B."/>
            <person name="Panabieres F."/>
            <person name="Shan W."/>
            <person name="Tripathy S."/>
            <person name="Grunwald N."/>
            <person name="Machado M."/>
            <person name="Johnson C.S."/>
            <person name="Arredondo F."/>
            <person name="Hong C."/>
            <person name="Coffey M."/>
            <person name="Young S.K."/>
            <person name="Zeng Q."/>
            <person name="Gargeya S."/>
            <person name="Fitzgerald M."/>
            <person name="Abouelleil A."/>
            <person name="Alvarado L."/>
            <person name="Chapman S.B."/>
            <person name="Gainer-Dewar J."/>
            <person name="Goldberg J."/>
            <person name="Griggs A."/>
            <person name="Gujja S."/>
            <person name="Hansen M."/>
            <person name="Howarth C."/>
            <person name="Imamovic A."/>
            <person name="Ireland A."/>
            <person name="Larimer J."/>
            <person name="McCowan C."/>
            <person name="Murphy C."/>
            <person name="Pearson M."/>
            <person name="Poon T.W."/>
            <person name="Priest M."/>
            <person name="Roberts A."/>
            <person name="Saif S."/>
            <person name="Shea T."/>
            <person name="Sykes S."/>
            <person name="Wortman J."/>
            <person name="Nusbaum C."/>
            <person name="Birren B."/>
        </authorList>
    </citation>
    <scope>NUCLEOTIDE SEQUENCE [LARGE SCALE GENOMIC DNA]</scope>
    <source>
        <strain evidence="1">CHvinca01</strain>
    </source>
</reference>
<proteinExistence type="predicted"/>